<reference evidence="1 2" key="1">
    <citation type="submission" date="2019-05" db="EMBL/GenBank/DDBJ databases">
        <title>Complete genome sequencing of Anaerostipes rhamnosivorans.</title>
        <authorList>
            <person name="Bui T.P.N."/>
            <person name="de Vos W.M."/>
        </authorList>
    </citation>
    <scope>NUCLEOTIDE SEQUENCE [LARGE SCALE GENOMIC DNA]</scope>
    <source>
        <strain evidence="1 2">1y2</strain>
    </source>
</reference>
<dbReference type="KEGG" id="arf:AR1Y2_0009"/>
<protein>
    <recommendedName>
        <fullName evidence="3">DUF4867 domain-containing protein</fullName>
    </recommendedName>
</protein>
<evidence type="ECO:0000313" key="2">
    <source>
        <dbReference type="Proteomes" id="UP000298653"/>
    </source>
</evidence>
<dbReference type="EMBL" id="CP040058">
    <property type="protein sequence ID" value="QCP33463.1"/>
    <property type="molecule type" value="Genomic_DNA"/>
</dbReference>
<dbReference type="OrthoDB" id="358393at2"/>
<accession>A0A4P8ICN5</accession>
<name>A0A4P8ICN5_9FIRM</name>
<keyword evidence="2" id="KW-1185">Reference proteome</keyword>
<proteinExistence type="predicted"/>
<dbReference type="InterPro" id="IPR032358">
    <property type="entry name" value="DUF4867"/>
</dbReference>
<gene>
    <name evidence="1" type="ORF">AR1Y2_0009</name>
</gene>
<dbReference type="Proteomes" id="UP000298653">
    <property type="component" value="Chromosome"/>
</dbReference>
<evidence type="ECO:0008006" key="3">
    <source>
        <dbReference type="Google" id="ProtNLM"/>
    </source>
</evidence>
<dbReference type="AlphaFoldDB" id="A0A4P8ICN5"/>
<organism evidence="1 2">
    <name type="scientific">Anaerostipes rhamnosivorans</name>
    <dbReference type="NCBI Taxonomy" id="1229621"/>
    <lineage>
        <taxon>Bacteria</taxon>
        <taxon>Bacillati</taxon>
        <taxon>Bacillota</taxon>
        <taxon>Clostridia</taxon>
        <taxon>Lachnospirales</taxon>
        <taxon>Lachnospiraceae</taxon>
        <taxon>Anaerostipes</taxon>
    </lineage>
</organism>
<sequence length="202" mass="23432">MLRYIFEPEFKKYGHVIENTDFTELFQYMDNVPPVKYFEEQLTVKEMEELPICHKIQCELFHELPIQIGYLNGHNHRIHGVEYHRSKVIHIAVTDCVMYFGLSEDIGPNSEYHTSKMEAFFVPKGTAVELNCGVLHCTPCNINGYGFKMICIAPKHTSEPFRNKVQTEKDKILYARNKWLIAHKESEIPGAFYGLKGETEAV</sequence>
<dbReference type="RefSeq" id="WP_137327132.1">
    <property type="nucleotide sequence ID" value="NZ_CP040058.1"/>
</dbReference>
<dbReference type="Pfam" id="PF16161">
    <property type="entry name" value="DUF4867"/>
    <property type="match status" value="1"/>
</dbReference>
<evidence type="ECO:0000313" key="1">
    <source>
        <dbReference type="EMBL" id="QCP33463.1"/>
    </source>
</evidence>